<name>A0A9Q1Q8U5_9CARY</name>
<dbReference type="EMBL" id="JAKOGI010000554">
    <property type="protein sequence ID" value="KAJ8433197.1"/>
    <property type="molecule type" value="Genomic_DNA"/>
</dbReference>
<sequence length="155" mass="17420">MSHVFFKHSMKLTKRSSTWPYGRSKAKRGKGSYSTRAELEVELNATTGKNEVLIDCLAVIEAKNEKVQNCMESVGSGMMKIEDLFFRQFNTLPPSIARDGHVTRSSNLISIFILFIENWFGLNIGRYLGSMKLTVDAKLLVYIVLVYKLAGTSST</sequence>
<evidence type="ECO:0000313" key="2">
    <source>
        <dbReference type="Proteomes" id="UP001153076"/>
    </source>
</evidence>
<dbReference type="AlphaFoldDB" id="A0A9Q1Q8U5"/>
<protein>
    <submittedName>
        <fullName evidence="1">Uncharacterized protein</fullName>
    </submittedName>
</protein>
<dbReference type="Proteomes" id="UP001153076">
    <property type="component" value="Unassembled WGS sequence"/>
</dbReference>
<comment type="caution">
    <text evidence="1">The sequence shown here is derived from an EMBL/GenBank/DDBJ whole genome shotgun (WGS) entry which is preliminary data.</text>
</comment>
<evidence type="ECO:0000313" key="1">
    <source>
        <dbReference type="EMBL" id="KAJ8433197.1"/>
    </source>
</evidence>
<accession>A0A9Q1Q8U5</accession>
<gene>
    <name evidence="1" type="ORF">Cgig2_004329</name>
</gene>
<proteinExistence type="predicted"/>
<organism evidence="1 2">
    <name type="scientific">Carnegiea gigantea</name>
    <dbReference type="NCBI Taxonomy" id="171969"/>
    <lineage>
        <taxon>Eukaryota</taxon>
        <taxon>Viridiplantae</taxon>
        <taxon>Streptophyta</taxon>
        <taxon>Embryophyta</taxon>
        <taxon>Tracheophyta</taxon>
        <taxon>Spermatophyta</taxon>
        <taxon>Magnoliopsida</taxon>
        <taxon>eudicotyledons</taxon>
        <taxon>Gunneridae</taxon>
        <taxon>Pentapetalae</taxon>
        <taxon>Caryophyllales</taxon>
        <taxon>Cactineae</taxon>
        <taxon>Cactaceae</taxon>
        <taxon>Cactoideae</taxon>
        <taxon>Echinocereeae</taxon>
        <taxon>Carnegiea</taxon>
    </lineage>
</organism>
<reference evidence="1" key="1">
    <citation type="submission" date="2022-04" db="EMBL/GenBank/DDBJ databases">
        <title>Carnegiea gigantea Genome sequencing and assembly v2.</title>
        <authorList>
            <person name="Copetti D."/>
            <person name="Sanderson M.J."/>
            <person name="Burquez A."/>
            <person name="Wojciechowski M.F."/>
        </authorList>
    </citation>
    <scope>NUCLEOTIDE SEQUENCE</scope>
    <source>
        <strain evidence="1">SGP5-SGP5p</strain>
        <tissue evidence="1">Aerial part</tissue>
    </source>
</reference>
<keyword evidence="2" id="KW-1185">Reference proteome</keyword>